<dbReference type="Pfam" id="PF07238">
    <property type="entry name" value="PilZ"/>
    <property type="match status" value="2"/>
</dbReference>
<dbReference type="EMBL" id="JANFAV010000002">
    <property type="protein sequence ID" value="MCW6533987.1"/>
    <property type="molecule type" value="Genomic_DNA"/>
</dbReference>
<feature type="region of interest" description="Disordered" evidence="1">
    <location>
        <begin position="90"/>
        <end position="113"/>
    </location>
</feature>
<dbReference type="AlphaFoldDB" id="A0AA42CPM8"/>
<evidence type="ECO:0000259" key="2">
    <source>
        <dbReference type="Pfam" id="PF07238"/>
    </source>
</evidence>
<proteinExistence type="predicted"/>
<evidence type="ECO:0000256" key="1">
    <source>
        <dbReference type="SAM" id="MobiDB-lite"/>
    </source>
</evidence>
<name>A0AA42CPM8_9SPHN</name>
<dbReference type="InterPro" id="IPR009875">
    <property type="entry name" value="PilZ_domain"/>
</dbReference>
<evidence type="ECO:0000313" key="3">
    <source>
        <dbReference type="EMBL" id="MCW6533987.1"/>
    </source>
</evidence>
<evidence type="ECO:0000313" key="4">
    <source>
        <dbReference type="Proteomes" id="UP001165565"/>
    </source>
</evidence>
<sequence length="193" mass="20507">MSEDTGSATSNEGDERRRHARQRVLKSALLYPVLREARLAIHDISQNGLSGECALTLGLGQEVHVSLDGETFVTAEVRWVEGMRCGLQTEDPLPRNLGDQQAGAEEAGSDQREAPRVKVDLLATLVACAPVFAGTVRNMSAEGMMIEAAGLPEGTRLLVKARGCDVRMGRVQWSSGGMAGVFFEPVAAGSGGK</sequence>
<protein>
    <submittedName>
        <fullName evidence="3">PilZ domain-containing protein</fullName>
    </submittedName>
</protein>
<dbReference type="GO" id="GO:0035438">
    <property type="term" value="F:cyclic-di-GMP binding"/>
    <property type="evidence" value="ECO:0007669"/>
    <property type="project" value="InterPro"/>
</dbReference>
<gene>
    <name evidence="3" type="ORF">NEE01_04240</name>
</gene>
<organism evidence="3 4">
    <name type="scientific">Sphingomonas lycopersici</name>
    <dbReference type="NCBI Taxonomy" id="2951807"/>
    <lineage>
        <taxon>Bacteria</taxon>
        <taxon>Pseudomonadati</taxon>
        <taxon>Pseudomonadota</taxon>
        <taxon>Alphaproteobacteria</taxon>
        <taxon>Sphingomonadales</taxon>
        <taxon>Sphingomonadaceae</taxon>
        <taxon>Sphingomonas</taxon>
    </lineage>
</organism>
<keyword evidence="4" id="KW-1185">Reference proteome</keyword>
<dbReference type="Proteomes" id="UP001165565">
    <property type="component" value="Unassembled WGS sequence"/>
</dbReference>
<dbReference type="RefSeq" id="WP_179513879.1">
    <property type="nucleotide sequence ID" value="NZ_JANFAV010000002.1"/>
</dbReference>
<feature type="domain" description="PilZ" evidence="2">
    <location>
        <begin position="15"/>
        <end position="92"/>
    </location>
</feature>
<feature type="domain" description="PilZ" evidence="2">
    <location>
        <begin position="110"/>
        <end position="180"/>
    </location>
</feature>
<comment type="caution">
    <text evidence="3">The sequence shown here is derived from an EMBL/GenBank/DDBJ whole genome shotgun (WGS) entry which is preliminary data.</text>
</comment>
<dbReference type="SUPFAM" id="SSF141371">
    <property type="entry name" value="PilZ domain-like"/>
    <property type="match status" value="2"/>
</dbReference>
<accession>A0AA42CPM8</accession>
<reference evidence="3" key="1">
    <citation type="submission" date="2022-06" db="EMBL/GenBank/DDBJ databases">
        <title>Sphingomonas sp. nov. isolated from rhizosphere soil of tomato.</title>
        <authorList>
            <person name="Dong H."/>
            <person name="Gao R."/>
        </authorList>
    </citation>
    <scope>NUCLEOTIDE SEQUENCE</scope>
    <source>
        <strain evidence="3">MMSM24</strain>
    </source>
</reference>